<feature type="domain" description="DUF4774" evidence="2">
    <location>
        <begin position="191"/>
        <end position="247"/>
    </location>
</feature>
<sequence length="261" mass="29409">MQYAIYITNKFIFLFRSPNLGQQYEWYLQPVTDFAYGLFPTSLYETHPLELYINNPIQANQQQFASGSNPNFHYSSLNNVKNNKQIIQNDTNNSKPQNLKTSKRTTQNQTLNTVTSRPVQQIILSDIINSNESKQSEKLVNFNNVLKENSAKAAPYRAHPLFHYIKYNNTIDFDKIISFRNNNATVSDTITLILKPAAKAVAGQEGKAIANPLARAVLRQGTNVDILFEPDAVAIAGPGGTAHAESDLEIHYEDYEPVNKL</sequence>
<dbReference type="AlphaFoldDB" id="A0AAW1JYP4"/>
<reference evidence="3 4" key="1">
    <citation type="journal article" date="2024" name="BMC Genomics">
        <title>De novo assembly and annotation of Popillia japonica's genome with initial clues to its potential as an invasive pest.</title>
        <authorList>
            <person name="Cucini C."/>
            <person name="Boschi S."/>
            <person name="Funari R."/>
            <person name="Cardaioli E."/>
            <person name="Iannotti N."/>
            <person name="Marturano G."/>
            <person name="Paoli F."/>
            <person name="Bruttini M."/>
            <person name="Carapelli A."/>
            <person name="Frati F."/>
            <person name="Nardi F."/>
        </authorList>
    </citation>
    <scope>NUCLEOTIDE SEQUENCE [LARGE SCALE GENOMIC DNA]</scope>
    <source>
        <strain evidence="3">DMR45628</strain>
    </source>
</reference>
<keyword evidence="4" id="KW-1185">Reference proteome</keyword>
<evidence type="ECO:0000313" key="4">
    <source>
        <dbReference type="Proteomes" id="UP001458880"/>
    </source>
</evidence>
<evidence type="ECO:0000313" key="3">
    <source>
        <dbReference type="EMBL" id="KAK9709392.1"/>
    </source>
</evidence>
<accession>A0AAW1JYP4</accession>
<dbReference type="Proteomes" id="UP001458880">
    <property type="component" value="Unassembled WGS sequence"/>
</dbReference>
<feature type="compositionally biased region" description="Polar residues" evidence="1">
    <location>
        <begin position="90"/>
        <end position="107"/>
    </location>
</feature>
<proteinExistence type="predicted"/>
<gene>
    <name evidence="3" type="ORF">QE152_g26642</name>
</gene>
<dbReference type="InterPro" id="IPR031942">
    <property type="entry name" value="DUF4774"/>
</dbReference>
<dbReference type="Pfam" id="PF15999">
    <property type="entry name" value="DUF4774"/>
    <property type="match status" value="1"/>
</dbReference>
<feature type="region of interest" description="Disordered" evidence="1">
    <location>
        <begin position="88"/>
        <end position="107"/>
    </location>
</feature>
<comment type="caution">
    <text evidence="3">The sequence shown here is derived from an EMBL/GenBank/DDBJ whole genome shotgun (WGS) entry which is preliminary data.</text>
</comment>
<evidence type="ECO:0000256" key="1">
    <source>
        <dbReference type="SAM" id="MobiDB-lite"/>
    </source>
</evidence>
<protein>
    <recommendedName>
        <fullName evidence="2">DUF4774 domain-containing protein</fullName>
    </recommendedName>
</protein>
<name>A0AAW1JYP4_POPJA</name>
<evidence type="ECO:0000259" key="2">
    <source>
        <dbReference type="Pfam" id="PF15999"/>
    </source>
</evidence>
<dbReference type="EMBL" id="JASPKY010000310">
    <property type="protein sequence ID" value="KAK9709392.1"/>
    <property type="molecule type" value="Genomic_DNA"/>
</dbReference>
<organism evidence="3 4">
    <name type="scientific">Popillia japonica</name>
    <name type="common">Japanese beetle</name>
    <dbReference type="NCBI Taxonomy" id="7064"/>
    <lineage>
        <taxon>Eukaryota</taxon>
        <taxon>Metazoa</taxon>
        <taxon>Ecdysozoa</taxon>
        <taxon>Arthropoda</taxon>
        <taxon>Hexapoda</taxon>
        <taxon>Insecta</taxon>
        <taxon>Pterygota</taxon>
        <taxon>Neoptera</taxon>
        <taxon>Endopterygota</taxon>
        <taxon>Coleoptera</taxon>
        <taxon>Polyphaga</taxon>
        <taxon>Scarabaeiformia</taxon>
        <taxon>Scarabaeidae</taxon>
        <taxon>Rutelinae</taxon>
        <taxon>Popillia</taxon>
    </lineage>
</organism>